<feature type="transmembrane region" description="Helical" evidence="2">
    <location>
        <begin position="329"/>
        <end position="353"/>
    </location>
</feature>
<keyword evidence="3" id="KW-0732">Signal</keyword>
<feature type="transmembrane region" description="Helical" evidence="2">
    <location>
        <begin position="495"/>
        <end position="522"/>
    </location>
</feature>
<keyword evidence="2" id="KW-0472">Membrane</keyword>
<keyword evidence="2" id="KW-0812">Transmembrane</keyword>
<evidence type="ECO:0000256" key="1">
    <source>
        <dbReference type="SAM" id="MobiDB-lite"/>
    </source>
</evidence>
<dbReference type="GO" id="GO:0009272">
    <property type="term" value="P:fungal-type cell wall biogenesis"/>
    <property type="evidence" value="ECO:0007669"/>
    <property type="project" value="TreeGrafter"/>
</dbReference>
<dbReference type="Proteomes" id="UP000307440">
    <property type="component" value="Unassembled WGS sequence"/>
</dbReference>
<dbReference type="Pfam" id="PF06011">
    <property type="entry name" value="TRP"/>
    <property type="match status" value="1"/>
</dbReference>
<dbReference type="EMBL" id="ML210275">
    <property type="protein sequence ID" value="TFK21210.1"/>
    <property type="molecule type" value="Genomic_DNA"/>
</dbReference>
<protein>
    <recommendedName>
        <fullName evidence="4">TRP C-terminal domain-containing protein</fullName>
    </recommendedName>
</protein>
<accession>A0A5C3KLM8</accession>
<dbReference type="InterPro" id="IPR040241">
    <property type="entry name" value="TRP_Flc/Pkd2-like"/>
</dbReference>
<proteinExistence type="predicted"/>
<dbReference type="AlphaFoldDB" id="A0A5C3KLM8"/>
<feature type="domain" description="TRP C-terminal" evidence="4">
    <location>
        <begin position="331"/>
        <end position="504"/>
    </location>
</feature>
<feature type="transmembrane region" description="Helical" evidence="2">
    <location>
        <begin position="273"/>
        <end position="296"/>
    </location>
</feature>
<dbReference type="GO" id="GO:0055085">
    <property type="term" value="P:transmembrane transport"/>
    <property type="evidence" value="ECO:0007669"/>
    <property type="project" value="TreeGrafter"/>
</dbReference>
<reference evidence="5 6" key="1">
    <citation type="journal article" date="2019" name="Nat. Ecol. Evol.">
        <title>Megaphylogeny resolves global patterns of mushroom evolution.</title>
        <authorList>
            <person name="Varga T."/>
            <person name="Krizsan K."/>
            <person name="Foldi C."/>
            <person name="Dima B."/>
            <person name="Sanchez-Garcia M."/>
            <person name="Sanchez-Ramirez S."/>
            <person name="Szollosi G.J."/>
            <person name="Szarkandi J.G."/>
            <person name="Papp V."/>
            <person name="Albert L."/>
            <person name="Andreopoulos W."/>
            <person name="Angelini C."/>
            <person name="Antonin V."/>
            <person name="Barry K.W."/>
            <person name="Bougher N.L."/>
            <person name="Buchanan P."/>
            <person name="Buyck B."/>
            <person name="Bense V."/>
            <person name="Catcheside P."/>
            <person name="Chovatia M."/>
            <person name="Cooper J."/>
            <person name="Damon W."/>
            <person name="Desjardin D."/>
            <person name="Finy P."/>
            <person name="Geml J."/>
            <person name="Haridas S."/>
            <person name="Hughes K."/>
            <person name="Justo A."/>
            <person name="Karasinski D."/>
            <person name="Kautmanova I."/>
            <person name="Kiss B."/>
            <person name="Kocsube S."/>
            <person name="Kotiranta H."/>
            <person name="LaButti K.M."/>
            <person name="Lechner B.E."/>
            <person name="Liimatainen K."/>
            <person name="Lipzen A."/>
            <person name="Lukacs Z."/>
            <person name="Mihaltcheva S."/>
            <person name="Morgado L.N."/>
            <person name="Niskanen T."/>
            <person name="Noordeloos M.E."/>
            <person name="Ohm R.A."/>
            <person name="Ortiz-Santana B."/>
            <person name="Ovrebo C."/>
            <person name="Racz N."/>
            <person name="Riley R."/>
            <person name="Savchenko A."/>
            <person name="Shiryaev A."/>
            <person name="Soop K."/>
            <person name="Spirin V."/>
            <person name="Szebenyi C."/>
            <person name="Tomsovsky M."/>
            <person name="Tulloss R.E."/>
            <person name="Uehling J."/>
            <person name="Grigoriev I.V."/>
            <person name="Vagvolgyi C."/>
            <person name="Papp T."/>
            <person name="Martin F.M."/>
            <person name="Miettinen O."/>
            <person name="Hibbett D.S."/>
            <person name="Nagy L.G."/>
        </authorList>
    </citation>
    <scope>NUCLEOTIDE SEQUENCE [LARGE SCALE GENOMIC DNA]</scope>
    <source>
        <strain evidence="5 6">CBS 121175</strain>
    </source>
</reference>
<dbReference type="InterPro" id="IPR010308">
    <property type="entry name" value="TRP_C"/>
</dbReference>
<feature type="signal peptide" evidence="3">
    <location>
        <begin position="1"/>
        <end position="25"/>
    </location>
</feature>
<evidence type="ECO:0000256" key="2">
    <source>
        <dbReference type="SAM" id="Phobius"/>
    </source>
</evidence>
<evidence type="ECO:0000313" key="6">
    <source>
        <dbReference type="Proteomes" id="UP000307440"/>
    </source>
</evidence>
<dbReference type="PANTHER" id="PTHR31145:SF2">
    <property type="entry name" value="FLAVIN CARRIER PROTEIN 2"/>
    <property type="match status" value="1"/>
</dbReference>
<name>A0A5C3KLM8_COPMA</name>
<evidence type="ECO:0000313" key="5">
    <source>
        <dbReference type="EMBL" id="TFK21210.1"/>
    </source>
</evidence>
<keyword evidence="2" id="KW-1133">Transmembrane helix</keyword>
<evidence type="ECO:0000256" key="3">
    <source>
        <dbReference type="SAM" id="SignalP"/>
    </source>
</evidence>
<dbReference type="PANTHER" id="PTHR31145">
    <property type="entry name" value="INTEGRAL MEMBRANE PROTEIN (AFU_ORTHOLOGUE AFUA_7G01610)"/>
    <property type="match status" value="1"/>
</dbReference>
<feature type="compositionally biased region" description="Gly residues" evidence="1">
    <location>
        <begin position="127"/>
        <end position="142"/>
    </location>
</feature>
<feature type="transmembrane region" description="Helical" evidence="2">
    <location>
        <begin position="240"/>
        <end position="261"/>
    </location>
</feature>
<keyword evidence="6" id="KW-1185">Reference proteome</keyword>
<feature type="region of interest" description="Disordered" evidence="1">
    <location>
        <begin position="121"/>
        <end position="147"/>
    </location>
</feature>
<organism evidence="5 6">
    <name type="scientific">Coprinopsis marcescibilis</name>
    <name type="common">Agaric fungus</name>
    <name type="synonym">Psathyrella marcescibilis</name>
    <dbReference type="NCBI Taxonomy" id="230819"/>
    <lineage>
        <taxon>Eukaryota</taxon>
        <taxon>Fungi</taxon>
        <taxon>Dikarya</taxon>
        <taxon>Basidiomycota</taxon>
        <taxon>Agaricomycotina</taxon>
        <taxon>Agaricomycetes</taxon>
        <taxon>Agaricomycetidae</taxon>
        <taxon>Agaricales</taxon>
        <taxon>Agaricineae</taxon>
        <taxon>Psathyrellaceae</taxon>
        <taxon>Coprinopsis</taxon>
    </lineage>
</organism>
<feature type="chain" id="PRO_5022658508" description="TRP C-terminal domain-containing protein" evidence="3">
    <location>
        <begin position="26"/>
        <end position="533"/>
    </location>
</feature>
<sequence>MLLLLSPLLFPIIFLIFLTSRRVSAQPPSSCSISALNRDLPDLYEAVSDFLGDNEYHAWCAYWIGACTYYSYYCPLSTASCSVWVTVDQVREDLTCYVDVSSFLVPPNAFVPRDSVARASPDLTYGGADGGGPRPGGEGSIEGSGPSIGHVPIPPFQSATPLESENTAGSNTVLAVTAILIAGGAVGAAVALNIAPVPTGISSAPATDASGNAPMATSNGAQHSSTVAKTPVVTDAVDPVLLLLHFQFISSTGFLSLAYPLRYLGYTYHFSFANFLSPLLNSSLVGAMGGVCYYPGSGGTEDARIGGGFLALAHRYGLPPGILGGMVNLGVVIAFSIALGVVGLISIFALLFKNSTNGALRSMGTNWPSMASNISLRMCLWVWGTVATFSFYQFFFPCPISPSLAISAVNFCVILLALLTVSILILRTAKEHGVEKMYSTEEDESPYARRWGSVYAGFKQSYYRYFIADYVWIFGRSMITAFAQEYQKEDYATAIIAITATYACALGMNLVFKAAVGIINWLKDRRQPGSDSQ</sequence>
<feature type="transmembrane region" description="Helical" evidence="2">
    <location>
        <begin position="374"/>
        <end position="392"/>
    </location>
</feature>
<feature type="transmembrane region" description="Helical" evidence="2">
    <location>
        <begin position="404"/>
        <end position="426"/>
    </location>
</feature>
<dbReference type="GO" id="GO:0016020">
    <property type="term" value="C:membrane"/>
    <property type="evidence" value="ECO:0007669"/>
    <property type="project" value="TreeGrafter"/>
</dbReference>
<gene>
    <name evidence="5" type="ORF">FA15DRAFT_658495</name>
</gene>
<feature type="transmembrane region" description="Helical" evidence="2">
    <location>
        <begin position="462"/>
        <end position="483"/>
    </location>
</feature>
<evidence type="ECO:0000259" key="4">
    <source>
        <dbReference type="Pfam" id="PF06011"/>
    </source>
</evidence>